<dbReference type="AlphaFoldDB" id="A0A5B9DLZ4"/>
<organism evidence="1 2">
    <name type="scientific">Paradevosia tibetensis</name>
    <dbReference type="NCBI Taxonomy" id="1447062"/>
    <lineage>
        <taxon>Bacteria</taxon>
        <taxon>Pseudomonadati</taxon>
        <taxon>Pseudomonadota</taxon>
        <taxon>Alphaproteobacteria</taxon>
        <taxon>Hyphomicrobiales</taxon>
        <taxon>Devosiaceae</taxon>
        <taxon>Paradevosia</taxon>
    </lineage>
</organism>
<dbReference type="SMART" id="SM00880">
    <property type="entry name" value="CHAD"/>
    <property type="match status" value="1"/>
</dbReference>
<dbReference type="EMBL" id="CP041690">
    <property type="protein sequence ID" value="QEE19895.1"/>
    <property type="molecule type" value="Genomic_DNA"/>
</dbReference>
<dbReference type="Pfam" id="PF05235">
    <property type="entry name" value="CHAD"/>
    <property type="match status" value="1"/>
</dbReference>
<proteinExistence type="predicted"/>
<dbReference type="PANTHER" id="PTHR39339:SF1">
    <property type="entry name" value="CHAD DOMAIN-CONTAINING PROTEIN"/>
    <property type="match status" value="1"/>
</dbReference>
<dbReference type="Proteomes" id="UP000321062">
    <property type="component" value="Chromosome"/>
</dbReference>
<dbReference type="InterPro" id="IPR007899">
    <property type="entry name" value="CHAD_dom"/>
</dbReference>
<name>A0A5B9DLZ4_9HYPH</name>
<gene>
    <name evidence="1" type="ORF">FNA67_06780</name>
</gene>
<dbReference type="RefSeq" id="WP_147655489.1">
    <property type="nucleotide sequence ID" value="NZ_BMFM01000001.1"/>
</dbReference>
<dbReference type="PANTHER" id="PTHR39339">
    <property type="entry name" value="SLR1444 PROTEIN"/>
    <property type="match status" value="1"/>
</dbReference>
<dbReference type="KEGG" id="yti:FNA67_06780"/>
<sequence length="285" mass="31996">MPFKFTADETVEACLRRIVIEQAQKASQAARGGAENPQAAIHSIRRRCKKIRAALRLVRASFDDYRKENIAVRDAARKLGQLRDRPVALQTYDMLVREEAASPDPKERENLLAQLATTSTEDPIAALIDFAAAIDALSERAQRWTVRRSGFRALEGGIGQTYHRTRKALKRAHRHPTAVNLHDWRKLTKYHGHHLGLISASAPHILLASRSAANDLADVLGRHHDLDMLAGYLGEETVLAPVLIRRKAELEAESFRLGAELTAESPEAFRARCASYWEEWTAEKQ</sequence>
<keyword evidence="2" id="KW-1185">Reference proteome</keyword>
<accession>A0A5B9DLZ4</accession>
<evidence type="ECO:0000313" key="2">
    <source>
        <dbReference type="Proteomes" id="UP000321062"/>
    </source>
</evidence>
<reference evidence="1 2" key="1">
    <citation type="journal article" date="2015" name="Int. J. Syst. Evol. Microbiol.">
        <title>Youhaiella tibetensis gen. nov., sp. nov., isolated from subsurface sediment.</title>
        <authorList>
            <person name="Wang Y.X."/>
            <person name="Huang F.Q."/>
            <person name="Nogi Y."/>
            <person name="Pang S.J."/>
            <person name="Wang P.K."/>
            <person name="Lv J."/>
        </authorList>
    </citation>
    <scope>NUCLEOTIDE SEQUENCE [LARGE SCALE GENOMIC DNA]</scope>
    <source>
        <strain evidence="2">fig4</strain>
    </source>
</reference>
<dbReference type="InterPro" id="IPR038186">
    <property type="entry name" value="CHAD_dom_sf"/>
</dbReference>
<dbReference type="Gene3D" id="1.40.20.10">
    <property type="entry name" value="CHAD domain"/>
    <property type="match status" value="1"/>
</dbReference>
<protein>
    <submittedName>
        <fullName evidence="1">CHAD domain-containing protein</fullName>
    </submittedName>
</protein>
<dbReference type="OrthoDB" id="9810907at2"/>
<dbReference type="PROSITE" id="PS51708">
    <property type="entry name" value="CHAD"/>
    <property type="match status" value="1"/>
</dbReference>
<evidence type="ECO:0000313" key="1">
    <source>
        <dbReference type="EMBL" id="QEE19895.1"/>
    </source>
</evidence>